<sequence length="131" mass="15664">MTSKPLFEIENYYELLSLHRMLMEAKFNEDPNDLDISASPLASKITKRVVEALVEYDTQMKGESARERWINWLMISPKRREWAIAEKYAQKDRQFKSLNKGEKIQFVRDLFSPFEIQEEQVEHFIQSIVNY</sequence>
<evidence type="ECO:0000313" key="1">
    <source>
        <dbReference type="EMBL" id="SMF41385.1"/>
    </source>
</evidence>
<protein>
    <submittedName>
        <fullName evidence="1">Uncharacterized protein</fullName>
    </submittedName>
</protein>
<name>A0A1Y6C231_9BACT</name>
<gene>
    <name evidence="1" type="ORF">SAMN06296036_112158</name>
</gene>
<organism evidence="1 2">
    <name type="scientific">Pseudobacteriovorax antillogorgiicola</name>
    <dbReference type="NCBI Taxonomy" id="1513793"/>
    <lineage>
        <taxon>Bacteria</taxon>
        <taxon>Pseudomonadati</taxon>
        <taxon>Bdellovibrionota</taxon>
        <taxon>Oligoflexia</taxon>
        <taxon>Oligoflexales</taxon>
        <taxon>Pseudobacteriovoracaceae</taxon>
        <taxon>Pseudobacteriovorax</taxon>
    </lineage>
</organism>
<dbReference type="STRING" id="1513793.SAMN06296036_112158"/>
<accession>A0A1Y6C231</accession>
<dbReference type="AlphaFoldDB" id="A0A1Y6C231"/>
<proteinExistence type="predicted"/>
<dbReference type="EMBL" id="FWZT01000012">
    <property type="protein sequence ID" value="SMF41385.1"/>
    <property type="molecule type" value="Genomic_DNA"/>
</dbReference>
<dbReference type="Proteomes" id="UP000192907">
    <property type="component" value="Unassembled WGS sequence"/>
</dbReference>
<reference evidence="2" key="1">
    <citation type="submission" date="2017-04" db="EMBL/GenBank/DDBJ databases">
        <authorList>
            <person name="Varghese N."/>
            <person name="Submissions S."/>
        </authorList>
    </citation>
    <scope>NUCLEOTIDE SEQUENCE [LARGE SCALE GENOMIC DNA]</scope>
    <source>
        <strain evidence="2">RKEM611</strain>
    </source>
</reference>
<dbReference type="OrthoDB" id="5957545at2"/>
<evidence type="ECO:0000313" key="2">
    <source>
        <dbReference type="Proteomes" id="UP000192907"/>
    </source>
</evidence>
<dbReference type="RefSeq" id="WP_132320593.1">
    <property type="nucleotide sequence ID" value="NZ_FWZT01000012.1"/>
</dbReference>
<keyword evidence="2" id="KW-1185">Reference proteome</keyword>